<gene>
    <name evidence="1" type="ORF">PHPALM_20834</name>
</gene>
<dbReference type="AlphaFoldDB" id="A0A2P4XDW4"/>
<protein>
    <submittedName>
        <fullName evidence="1">Uncharacterized protein</fullName>
    </submittedName>
</protein>
<dbReference type="EMBL" id="NCKW01011328">
    <property type="protein sequence ID" value="POM63729.1"/>
    <property type="molecule type" value="Genomic_DNA"/>
</dbReference>
<reference evidence="1 2" key="1">
    <citation type="journal article" date="2017" name="Genome Biol. Evol.">
        <title>Phytophthora megakarya and P. palmivora, closely related causal agents of cacao black pod rot, underwent increases in genome sizes and gene numbers by different mechanisms.</title>
        <authorList>
            <person name="Ali S.S."/>
            <person name="Shao J."/>
            <person name="Lary D.J."/>
            <person name="Kronmiller B."/>
            <person name="Shen D."/>
            <person name="Strem M.D."/>
            <person name="Amoako-Attah I."/>
            <person name="Akrofi A.Y."/>
            <person name="Begoude B.A."/>
            <person name="Ten Hoopen G.M."/>
            <person name="Coulibaly K."/>
            <person name="Kebe B.I."/>
            <person name="Melnick R.L."/>
            <person name="Guiltinan M.J."/>
            <person name="Tyler B.M."/>
            <person name="Meinhardt L.W."/>
            <person name="Bailey B.A."/>
        </authorList>
    </citation>
    <scope>NUCLEOTIDE SEQUENCE [LARGE SCALE GENOMIC DNA]</scope>
    <source>
        <strain evidence="2">sbr112.9</strain>
    </source>
</reference>
<organism evidence="1 2">
    <name type="scientific">Phytophthora palmivora</name>
    <dbReference type="NCBI Taxonomy" id="4796"/>
    <lineage>
        <taxon>Eukaryota</taxon>
        <taxon>Sar</taxon>
        <taxon>Stramenopiles</taxon>
        <taxon>Oomycota</taxon>
        <taxon>Peronosporomycetes</taxon>
        <taxon>Peronosporales</taxon>
        <taxon>Peronosporaceae</taxon>
        <taxon>Phytophthora</taxon>
    </lineage>
</organism>
<evidence type="ECO:0000313" key="1">
    <source>
        <dbReference type="EMBL" id="POM63729.1"/>
    </source>
</evidence>
<sequence length="110" mass="12646">MGDAAKEQLNAVDHDFVDSTFTFLMRTRGLPNDDAALVYKDVYDLRFTANAGECTAHKKRAVKQADPQYVPPFNRAKKRDYTQRQQLKMSVLIHQLLACCNHRLMSLPKF</sequence>
<evidence type="ECO:0000313" key="2">
    <source>
        <dbReference type="Proteomes" id="UP000237271"/>
    </source>
</evidence>
<keyword evidence="2" id="KW-1185">Reference proteome</keyword>
<dbReference type="Proteomes" id="UP000237271">
    <property type="component" value="Unassembled WGS sequence"/>
</dbReference>
<comment type="caution">
    <text evidence="1">The sequence shown here is derived from an EMBL/GenBank/DDBJ whole genome shotgun (WGS) entry which is preliminary data.</text>
</comment>
<accession>A0A2P4XDW4</accession>
<proteinExistence type="predicted"/>
<name>A0A2P4XDW4_9STRA</name>